<feature type="compositionally biased region" description="Polar residues" evidence="7">
    <location>
        <begin position="692"/>
        <end position="701"/>
    </location>
</feature>
<feature type="compositionally biased region" description="Low complexity" evidence="7">
    <location>
        <begin position="1144"/>
        <end position="1153"/>
    </location>
</feature>
<dbReference type="GO" id="GO:1990130">
    <property type="term" value="C:GATOR1 complex"/>
    <property type="evidence" value="ECO:0007669"/>
    <property type="project" value="TreeGrafter"/>
</dbReference>
<dbReference type="Pfam" id="PF00610">
    <property type="entry name" value="DEP"/>
    <property type="match status" value="1"/>
</dbReference>
<protein>
    <recommendedName>
        <fullName evidence="3">Vacuolar membrane-associated protein IML1</fullName>
    </recommendedName>
    <alternativeName>
        <fullName evidence="4">Vacuolar membrane-associated protein iml1</fullName>
    </alternativeName>
</protein>
<dbReference type="Pfam" id="PF19418">
    <property type="entry name" value="DEPDC5_CTD"/>
    <property type="match status" value="1"/>
</dbReference>
<dbReference type="InterPro" id="IPR036390">
    <property type="entry name" value="WH_DNA-bd_sf"/>
</dbReference>
<dbReference type="OrthoDB" id="39497at2759"/>
<evidence type="ECO:0000256" key="6">
    <source>
        <dbReference type="ARBA" id="ARBA00023136"/>
    </source>
</evidence>
<feature type="region of interest" description="Disordered" evidence="7">
    <location>
        <begin position="692"/>
        <end position="724"/>
    </location>
</feature>
<dbReference type="SUPFAM" id="SSF46785">
    <property type="entry name" value="Winged helix' DNA-binding domain"/>
    <property type="match status" value="1"/>
</dbReference>
<evidence type="ECO:0000259" key="8">
    <source>
        <dbReference type="PROSITE" id="PS50186"/>
    </source>
</evidence>
<dbReference type="PROSITE" id="PS50186">
    <property type="entry name" value="DEP"/>
    <property type="match status" value="1"/>
</dbReference>
<feature type="compositionally biased region" description="Low complexity" evidence="7">
    <location>
        <begin position="715"/>
        <end position="724"/>
    </location>
</feature>
<evidence type="ECO:0000313" key="9">
    <source>
        <dbReference type="EMBL" id="CAG8452402.1"/>
    </source>
</evidence>
<dbReference type="GO" id="GO:0035556">
    <property type="term" value="P:intracellular signal transduction"/>
    <property type="evidence" value="ECO:0007669"/>
    <property type="project" value="InterPro"/>
</dbReference>
<feature type="region of interest" description="Disordered" evidence="7">
    <location>
        <begin position="1125"/>
        <end position="1160"/>
    </location>
</feature>
<organism evidence="9 10">
    <name type="scientific">Ambispora gerdemannii</name>
    <dbReference type="NCBI Taxonomy" id="144530"/>
    <lineage>
        <taxon>Eukaryota</taxon>
        <taxon>Fungi</taxon>
        <taxon>Fungi incertae sedis</taxon>
        <taxon>Mucoromycota</taxon>
        <taxon>Glomeromycotina</taxon>
        <taxon>Glomeromycetes</taxon>
        <taxon>Archaeosporales</taxon>
        <taxon>Ambisporaceae</taxon>
        <taxon>Ambispora</taxon>
    </lineage>
</organism>
<evidence type="ECO:0000256" key="2">
    <source>
        <dbReference type="ARBA" id="ARBA00005643"/>
    </source>
</evidence>
<keyword evidence="10" id="KW-1185">Reference proteome</keyword>
<feature type="region of interest" description="Disordered" evidence="7">
    <location>
        <begin position="550"/>
        <end position="584"/>
    </location>
</feature>
<feature type="region of interest" description="Disordered" evidence="7">
    <location>
        <begin position="1396"/>
        <end position="1425"/>
    </location>
</feature>
<dbReference type="InterPro" id="IPR048255">
    <property type="entry name" value="IML1_N"/>
</dbReference>
<sequence length="1425" mass="164160">MESSGHSSTPGVYTKVLNLWVHESNFSKQDVILNPDCVPGVKPGQLLALFHPNSAVNKTKYLIAKVASMDTLDSEIFISRPALQVSVTPQIAALFGFSGYMGRKEVIARVVDVDSVTAEFIELTFRDQYIGRSDMWRLSTSLCGSWIYIGRSIEFASIRAQVKRIYVKGELVSGGYITEETKSIYRSESAKYFIFIQMSREMWEFDEDGELFFEKAIDGFLPEFFQRWKEVGTNHVVSIVLFSRIFYDYDEDLVNEGTVKQDDQGRWYKDFYKVIVDWEAHSDWTSTIVPLKEELLKYPQDILLRKKGDYEYLSGQNSFAFEGNILEAMNLALNPFDKHYVDRDLLRTGLSIIVVTPGCGRFEVNKKLLRMTTERMIDNGIGLDLVCLSRVPLHTVPLFRFNSQDPAKAPLPEWWKSRTVGGGSKSQTKDLKPELRDPLDYDEDINDATVPFYKTPDWIDCSFFTRHKDKPYKPDKFVTRCKMYEIQMMGIMEHEISSILIPYLDENQSKFDSSESSLSSSKVNSNAIIDYESYDENIFSSVTQKSTIKTHHSLSNAPITGESDRNSEYSHSRRSHDDLMSAPSNRHLSNAELSRSLPKIISAGLVMSAIHPDPMMKTAFYTAKSRRVSVSTSDDGLSDEQQKTLSSYNVVIDNVSKSDAQLSRDIIYQDSIGHKNRNVTYGDDEYMFESTSRTKPISIKSSTRRPVRSTHRDSSPSPKNSSYSSEIGRCFVRFAPKQHYQQTLVNPCNPGKRSLNRPGLASHMRRWEHIFPRKIARSTMKWNSLCTPACLPLTTDFFPPINEQGAYNEYTYTISVDPEGLTIAPDDTISEERKTEILLKEMISQRLAQGMGYQVHILTYDPSGQNVEVKRYLRKTQYSSDPIPYQCVVWPKAQEKYELRSVTFRYPNSDYKWNYVDQLVSGYQDVLLEALKFWRTRFILIPMENLPSNIINPPNEALNEEEIRVSGIYSFMEVFQEAIWISPNESAQKKKNIKPKLILTTLDPSVYLRAPDDIPPRRWSTHSNDERLTRESKLTTIAQAMLNPITGVVRERRWHLRLYDNAIVGNEFVDWLIKNFSDIDTREAAVEFGNELQKRGLFDHCTKRHRFLDGFYYYQLKKEYAPQKSSKGWFGNQKNNKETEKNESSSIKSSTEEAVQSPPKRTLFELSKAITIDVDPKKKSDRKETATLHYDVLHNPDNCYHFQLNWLGCTARLLEEILLYWGRSAAKYGLKLVEAPVEQAMSLTDNNPFQSPTFIKLAVQPPSLDANGKKLHPVINPYLYFEIQLVKRFKFILDVEADDRFPKDVKPIYSYHKPPYKYSQYIHRSGVAFVQIREPGRGYLWVNNRLAITQTSDRTPRDPDALMREFQKFCEDEEELRRFWEETASKLPFIVESVEESSSEATTDAGTDVVQPYPINEKSELTTLN</sequence>
<keyword evidence="6" id="KW-0472">Membrane</keyword>
<dbReference type="EMBL" id="CAJVPL010000135">
    <property type="protein sequence ID" value="CAG8452402.1"/>
    <property type="molecule type" value="Genomic_DNA"/>
</dbReference>
<evidence type="ECO:0000256" key="7">
    <source>
        <dbReference type="SAM" id="MobiDB-lite"/>
    </source>
</evidence>
<dbReference type="Gene3D" id="1.10.10.10">
    <property type="entry name" value="Winged helix-like DNA-binding domain superfamily/Winged helix DNA-binding domain"/>
    <property type="match status" value="1"/>
</dbReference>
<proteinExistence type="inferred from homology"/>
<evidence type="ECO:0000256" key="4">
    <source>
        <dbReference type="ARBA" id="ARBA00021881"/>
    </source>
</evidence>
<dbReference type="InterPro" id="IPR036388">
    <property type="entry name" value="WH-like_DNA-bd_sf"/>
</dbReference>
<dbReference type="Pfam" id="PF24438">
    <property type="entry name" value="IML1_N_fung"/>
    <property type="match status" value="1"/>
</dbReference>
<dbReference type="GO" id="GO:1904262">
    <property type="term" value="P:negative regulation of TORC1 signaling"/>
    <property type="evidence" value="ECO:0007669"/>
    <property type="project" value="TreeGrafter"/>
</dbReference>
<name>A0A9N8YXA9_9GLOM</name>
<comment type="similarity">
    <text evidence="2">Belongs to the IML1 family.</text>
</comment>
<dbReference type="GO" id="GO:0005774">
    <property type="term" value="C:vacuolar membrane"/>
    <property type="evidence" value="ECO:0007669"/>
    <property type="project" value="UniProtKB-SubCell"/>
</dbReference>
<dbReference type="Proteomes" id="UP000789831">
    <property type="component" value="Unassembled WGS sequence"/>
</dbReference>
<feature type="domain" description="DEP" evidence="8">
    <location>
        <begin position="1044"/>
        <end position="1118"/>
    </location>
</feature>
<dbReference type="InterPro" id="IPR045838">
    <property type="entry name" value="DEPDC5_CTD"/>
</dbReference>
<accession>A0A9N8YXA9</accession>
<dbReference type="InterPro" id="IPR057068">
    <property type="entry name" value="IML1_N_fung"/>
</dbReference>
<dbReference type="PANTHER" id="PTHR13179:SF8">
    <property type="entry name" value="GATOR COMPLEX PROTEIN DEPDC5"/>
    <property type="match status" value="1"/>
</dbReference>
<evidence type="ECO:0000256" key="1">
    <source>
        <dbReference type="ARBA" id="ARBA00004148"/>
    </source>
</evidence>
<dbReference type="GO" id="GO:0005096">
    <property type="term" value="F:GTPase activator activity"/>
    <property type="evidence" value="ECO:0007669"/>
    <property type="project" value="InterPro"/>
</dbReference>
<comment type="caution">
    <text evidence="9">The sequence shown here is derived from an EMBL/GenBank/DDBJ whole genome shotgun (WGS) entry which is preliminary data.</text>
</comment>
<dbReference type="GO" id="GO:0010508">
    <property type="term" value="P:positive regulation of autophagy"/>
    <property type="evidence" value="ECO:0007669"/>
    <property type="project" value="TreeGrafter"/>
</dbReference>
<gene>
    <name evidence="9" type="ORF">AGERDE_LOCUS1806</name>
</gene>
<dbReference type="InterPro" id="IPR027244">
    <property type="entry name" value="IML1"/>
</dbReference>
<keyword evidence="5" id="KW-0926">Vacuole</keyword>
<evidence type="ECO:0000256" key="3">
    <source>
        <dbReference type="ARBA" id="ARBA00018529"/>
    </source>
</evidence>
<evidence type="ECO:0000313" key="10">
    <source>
        <dbReference type="Proteomes" id="UP000789831"/>
    </source>
</evidence>
<dbReference type="PANTHER" id="PTHR13179">
    <property type="entry name" value="DEP DOMAIN CONTAINING PROTEIN 5"/>
    <property type="match status" value="1"/>
</dbReference>
<comment type="subcellular location">
    <subcellularLocation>
        <location evidence="1">Vacuole membrane</location>
        <topology evidence="1">Peripheral membrane protein</topology>
    </subcellularLocation>
</comment>
<evidence type="ECO:0000256" key="5">
    <source>
        <dbReference type="ARBA" id="ARBA00022554"/>
    </source>
</evidence>
<dbReference type="InterPro" id="IPR000591">
    <property type="entry name" value="DEP_dom"/>
</dbReference>
<feature type="compositionally biased region" description="Basic and acidic residues" evidence="7">
    <location>
        <begin position="562"/>
        <end position="579"/>
    </location>
</feature>
<reference evidence="9" key="1">
    <citation type="submission" date="2021-06" db="EMBL/GenBank/DDBJ databases">
        <authorList>
            <person name="Kallberg Y."/>
            <person name="Tangrot J."/>
            <person name="Rosling A."/>
        </authorList>
    </citation>
    <scope>NUCLEOTIDE SEQUENCE</scope>
    <source>
        <strain evidence="9">MT106</strain>
    </source>
</reference>
<dbReference type="Pfam" id="PF12257">
    <property type="entry name" value="IML1"/>
    <property type="match status" value="1"/>
</dbReference>
<dbReference type="CDD" id="cd04449">
    <property type="entry name" value="DEP_DEPDC5-like"/>
    <property type="match status" value="1"/>
</dbReference>
<dbReference type="SMART" id="SM00049">
    <property type="entry name" value="DEP"/>
    <property type="match status" value="1"/>
</dbReference>